<dbReference type="InterPro" id="IPR018253">
    <property type="entry name" value="DnaJ_domain_CS"/>
</dbReference>
<dbReference type="FunFam" id="2.60.260.20:FF:000005">
    <property type="entry name" value="Chaperone protein dnaJ 1, mitochondrial"/>
    <property type="match status" value="1"/>
</dbReference>
<evidence type="ECO:0000313" key="15">
    <source>
        <dbReference type="Proteomes" id="UP000323506"/>
    </source>
</evidence>
<dbReference type="GO" id="GO:0051082">
    <property type="term" value="F:unfolded protein binding"/>
    <property type="evidence" value="ECO:0007669"/>
    <property type="project" value="InterPro"/>
</dbReference>
<dbReference type="PRINTS" id="PR00625">
    <property type="entry name" value="JDOMAIN"/>
</dbReference>
<evidence type="ECO:0000256" key="10">
    <source>
        <dbReference type="ARBA" id="ARBA00061004"/>
    </source>
</evidence>
<proteinExistence type="inferred from homology"/>
<dbReference type="InterPro" id="IPR036869">
    <property type="entry name" value="J_dom_sf"/>
</dbReference>
<dbReference type="HAMAP" id="MF_01152">
    <property type="entry name" value="DnaJ"/>
    <property type="match status" value="1"/>
</dbReference>
<dbReference type="InterPro" id="IPR001623">
    <property type="entry name" value="DnaJ_domain"/>
</dbReference>
<dbReference type="Pfam" id="PF00684">
    <property type="entry name" value="DnaJ_CXXCXGXG"/>
    <property type="match status" value="1"/>
</dbReference>
<dbReference type="CDD" id="cd10719">
    <property type="entry name" value="DnaJ_zf"/>
    <property type="match status" value="1"/>
</dbReference>
<feature type="domain" description="J" evidence="12">
    <location>
        <begin position="84"/>
        <end position="148"/>
    </location>
</feature>
<reference evidence="14 15" key="1">
    <citation type="submission" date="2019-06" db="EMBL/GenBank/DDBJ databases">
        <title>WGS assembly of Gossypium darwinii.</title>
        <authorList>
            <person name="Chen Z.J."/>
            <person name="Sreedasyam A."/>
            <person name="Ando A."/>
            <person name="Song Q."/>
            <person name="De L."/>
            <person name="Hulse-Kemp A."/>
            <person name="Ding M."/>
            <person name="Ye W."/>
            <person name="Kirkbride R."/>
            <person name="Jenkins J."/>
            <person name="Plott C."/>
            <person name="Lovell J."/>
            <person name="Lin Y.-M."/>
            <person name="Vaughn R."/>
            <person name="Liu B."/>
            <person name="Li W."/>
            <person name="Simpson S."/>
            <person name="Scheffler B."/>
            <person name="Saski C."/>
            <person name="Grover C."/>
            <person name="Hu G."/>
            <person name="Conover J."/>
            <person name="Carlson J."/>
            <person name="Shu S."/>
            <person name="Boston L."/>
            <person name="Williams M."/>
            <person name="Peterson D."/>
            <person name="Mcgee K."/>
            <person name="Jones D."/>
            <person name="Wendel J."/>
            <person name="Stelly D."/>
            <person name="Grimwood J."/>
            <person name="Schmutz J."/>
        </authorList>
    </citation>
    <scope>NUCLEOTIDE SEQUENCE [LARGE SCALE GENOMIC DNA]</scope>
    <source>
        <strain evidence="14">1808015.09</strain>
    </source>
</reference>
<dbReference type="Proteomes" id="UP000323506">
    <property type="component" value="Chromosome D03"/>
</dbReference>
<dbReference type="Gene3D" id="2.60.260.20">
    <property type="entry name" value="Urease metallochaperone UreE, N-terminal domain"/>
    <property type="match status" value="2"/>
</dbReference>
<sequence>MAIIPCGSTFVAQWHIRPQLTTRSYVPNRIMTARLGVTSTMSYLRASNSGLFARDSLPLLSFVRPSQTSHHRRGARSIVRAETDYYTVLGVSRNASKSEIKSAYRKLARSYHPDVNKDPGAETKFKEISNAYEVLSDDEKRSLYDKYGEAGLKGAGMGMGDFSNPFDLFESLFEGMGGMGGMGMGGRSSRNRAVDGQDEYYSLVLNFKDAVFGVEKEIEITRLESCGTCNGSGAKPGTTPSKCTTCGGQGQVISSARTPLGVFQQVMTCSSCGGTGEISTPCNTCSGDGRVRRTKRISLKVPAGVDSGSRLRVRSEGNAGRRGGSAGDLFVVIEVIPDPVLKRDDTNILYTCKVSYIDAILGTTIKVLTVDGMVDLKIPAGTQPNTTLVMAKKGVPVLNKTNMRGDQLVRVQVEIPKRLSSEEKKLIEELADLSKGKTASSRR</sequence>
<feature type="zinc finger region" description="CR-type" evidence="11">
    <location>
        <begin position="213"/>
        <end position="294"/>
    </location>
</feature>
<evidence type="ECO:0000313" key="14">
    <source>
        <dbReference type="EMBL" id="TYG75595.1"/>
    </source>
</evidence>
<organism evidence="14 15">
    <name type="scientific">Gossypium darwinii</name>
    <name type="common">Darwin's cotton</name>
    <name type="synonym">Gossypium barbadense var. darwinii</name>
    <dbReference type="NCBI Taxonomy" id="34276"/>
    <lineage>
        <taxon>Eukaryota</taxon>
        <taxon>Viridiplantae</taxon>
        <taxon>Streptophyta</taxon>
        <taxon>Embryophyta</taxon>
        <taxon>Tracheophyta</taxon>
        <taxon>Spermatophyta</taxon>
        <taxon>Magnoliopsida</taxon>
        <taxon>eudicotyledons</taxon>
        <taxon>Gunneridae</taxon>
        <taxon>Pentapetalae</taxon>
        <taxon>rosids</taxon>
        <taxon>malvids</taxon>
        <taxon>Malvales</taxon>
        <taxon>Malvaceae</taxon>
        <taxon>Malvoideae</taxon>
        <taxon>Gossypium</taxon>
    </lineage>
</organism>
<dbReference type="CDD" id="cd10747">
    <property type="entry name" value="DnaJ_C"/>
    <property type="match status" value="1"/>
</dbReference>
<dbReference type="SUPFAM" id="SSF49493">
    <property type="entry name" value="HSP40/DnaJ peptide-binding domain"/>
    <property type="match status" value="2"/>
</dbReference>
<dbReference type="GO" id="GO:0005524">
    <property type="term" value="F:ATP binding"/>
    <property type="evidence" value="ECO:0007669"/>
    <property type="project" value="InterPro"/>
</dbReference>
<evidence type="ECO:0000256" key="2">
    <source>
        <dbReference type="ARBA" id="ARBA00022528"/>
    </source>
</evidence>
<dbReference type="GO" id="GO:0009535">
    <property type="term" value="C:chloroplast thylakoid membrane"/>
    <property type="evidence" value="ECO:0007669"/>
    <property type="project" value="TreeGrafter"/>
</dbReference>
<dbReference type="FunFam" id="2.10.230.10:FF:000002">
    <property type="entry name" value="Molecular chaperone DnaJ"/>
    <property type="match status" value="1"/>
</dbReference>
<keyword evidence="15" id="KW-1185">Reference proteome</keyword>
<comment type="subcellular location">
    <subcellularLocation>
        <location evidence="1">Plastid</location>
        <location evidence="1">Chloroplast</location>
    </subcellularLocation>
</comment>
<dbReference type="FunFam" id="2.60.260.20:FF:000009">
    <property type="entry name" value="Putative Mitochondrial DnaJ chaperone"/>
    <property type="match status" value="1"/>
</dbReference>
<keyword evidence="2" id="KW-0150">Chloroplast</keyword>
<keyword evidence="4 11" id="KW-0479">Metal-binding</keyword>
<evidence type="ECO:0000256" key="4">
    <source>
        <dbReference type="ARBA" id="ARBA00022723"/>
    </source>
</evidence>
<dbReference type="Pfam" id="PF00226">
    <property type="entry name" value="DnaJ"/>
    <property type="match status" value="1"/>
</dbReference>
<dbReference type="PANTHER" id="PTHR43096:SF10">
    <property type="entry name" value="CHAPERONE PROTEIN DNAJ A6, CHLOROPLASTIC"/>
    <property type="match status" value="1"/>
</dbReference>
<keyword evidence="5" id="KW-0677">Repeat</keyword>
<dbReference type="EMBL" id="CM017703">
    <property type="protein sequence ID" value="TYG75595.1"/>
    <property type="molecule type" value="Genomic_DNA"/>
</dbReference>
<evidence type="ECO:0008006" key="16">
    <source>
        <dbReference type="Google" id="ProtNLM"/>
    </source>
</evidence>
<dbReference type="PROSITE" id="PS00636">
    <property type="entry name" value="DNAJ_1"/>
    <property type="match status" value="1"/>
</dbReference>
<dbReference type="Gene3D" id="2.10.230.10">
    <property type="entry name" value="Heat shock protein DnaJ, cysteine-rich domain"/>
    <property type="match status" value="1"/>
</dbReference>
<dbReference type="AlphaFoldDB" id="A0A5D2D513"/>
<evidence type="ECO:0000256" key="8">
    <source>
        <dbReference type="ARBA" id="ARBA00022946"/>
    </source>
</evidence>
<dbReference type="CDD" id="cd06257">
    <property type="entry name" value="DnaJ"/>
    <property type="match status" value="1"/>
</dbReference>
<keyword evidence="7 11" id="KW-0862">Zinc</keyword>
<keyword evidence="3" id="KW-0934">Plastid</keyword>
<dbReference type="PROSITE" id="PS51188">
    <property type="entry name" value="ZF_CR"/>
    <property type="match status" value="1"/>
</dbReference>
<accession>A0A5D2D513</accession>
<dbReference type="PROSITE" id="PS50076">
    <property type="entry name" value="DNAJ_2"/>
    <property type="match status" value="1"/>
</dbReference>
<evidence type="ECO:0000256" key="1">
    <source>
        <dbReference type="ARBA" id="ARBA00004229"/>
    </source>
</evidence>
<evidence type="ECO:0000256" key="11">
    <source>
        <dbReference type="PROSITE-ProRule" id="PRU00546"/>
    </source>
</evidence>
<comment type="similarity">
    <text evidence="10">Belongs to the DnaJ family.</text>
</comment>
<evidence type="ECO:0000256" key="5">
    <source>
        <dbReference type="ARBA" id="ARBA00022737"/>
    </source>
</evidence>
<keyword evidence="9" id="KW-0143">Chaperone</keyword>
<dbReference type="InterPro" id="IPR008971">
    <property type="entry name" value="HSP40/DnaJ_pept-bd"/>
</dbReference>
<protein>
    <recommendedName>
        <fullName evidence="16">J domain-containing protein</fullName>
    </recommendedName>
</protein>
<dbReference type="GO" id="GO:0008270">
    <property type="term" value="F:zinc ion binding"/>
    <property type="evidence" value="ECO:0007669"/>
    <property type="project" value="UniProtKB-KW"/>
</dbReference>
<dbReference type="GO" id="GO:0031072">
    <property type="term" value="F:heat shock protein binding"/>
    <property type="evidence" value="ECO:0007669"/>
    <property type="project" value="InterPro"/>
</dbReference>
<dbReference type="NCBIfam" id="TIGR02349">
    <property type="entry name" value="DnaJ_bact"/>
    <property type="match status" value="1"/>
</dbReference>
<evidence type="ECO:0000259" key="13">
    <source>
        <dbReference type="PROSITE" id="PS51188"/>
    </source>
</evidence>
<evidence type="ECO:0000256" key="7">
    <source>
        <dbReference type="ARBA" id="ARBA00022833"/>
    </source>
</evidence>
<dbReference type="SMART" id="SM00271">
    <property type="entry name" value="DnaJ"/>
    <property type="match status" value="1"/>
</dbReference>
<dbReference type="GO" id="GO:0009408">
    <property type="term" value="P:response to heat"/>
    <property type="evidence" value="ECO:0007669"/>
    <property type="project" value="InterPro"/>
</dbReference>
<dbReference type="PANTHER" id="PTHR43096">
    <property type="entry name" value="DNAJ HOMOLOG 1, MITOCHONDRIAL-RELATED"/>
    <property type="match status" value="1"/>
</dbReference>
<keyword evidence="6 11" id="KW-0863">Zinc-finger</keyword>
<evidence type="ECO:0000256" key="6">
    <source>
        <dbReference type="ARBA" id="ARBA00022771"/>
    </source>
</evidence>
<dbReference type="GO" id="GO:0042026">
    <property type="term" value="P:protein refolding"/>
    <property type="evidence" value="ECO:0007669"/>
    <property type="project" value="TreeGrafter"/>
</dbReference>
<dbReference type="InterPro" id="IPR036410">
    <property type="entry name" value="HSP_DnaJ_Cys-rich_dom_sf"/>
</dbReference>
<dbReference type="NCBIfam" id="NF008035">
    <property type="entry name" value="PRK10767.1"/>
    <property type="match status" value="1"/>
</dbReference>
<dbReference type="SUPFAM" id="SSF46565">
    <property type="entry name" value="Chaperone J-domain"/>
    <property type="match status" value="1"/>
</dbReference>
<dbReference type="InterPro" id="IPR001305">
    <property type="entry name" value="HSP_DnaJ_Cys-rich_dom"/>
</dbReference>
<gene>
    <name evidence="14" type="ORF">ES288_D03G044000v1</name>
</gene>
<dbReference type="InterPro" id="IPR002939">
    <property type="entry name" value="DnaJ_C"/>
</dbReference>
<evidence type="ECO:0000256" key="3">
    <source>
        <dbReference type="ARBA" id="ARBA00022640"/>
    </source>
</evidence>
<dbReference type="FunFam" id="1.10.287.110:FF:000037">
    <property type="entry name" value="Chaperone protein dnaJ A6 chloroplastic"/>
    <property type="match status" value="1"/>
</dbReference>
<name>A0A5D2D513_GOSDA</name>
<evidence type="ECO:0000259" key="12">
    <source>
        <dbReference type="PROSITE" id="PS50076"/>
    </source>
</evidence>
<dbReference type="Pfam" id="PF01556">
    <property type="entry name" value="DnaJ_C"/>
    <property type="match status" value="1"/>
</dbReference>
<keyword evidence="8" id="KW-0809">Transit peptide</keyword>
<dbReference type="Gene3D" id="1.10.287.110">
    <property type="entry name" value="DnaJ domain"/>
    <property type="match status" value="1"/>
</dbReference>
<feature type="domain" description="CR-type" evidence="13">
    <location>
        <begin position="213"/>
        <end position="294"/>
    </location>
</feature>
<dbReference type="SUPFAM" id="SSF57938">
    <property type="entry name" value="DnaJ/Hsp40 cysteine-rich domain"/>
    <property type="match status" value="1"/>
</dbReference>
<dbReference type="InterPro" id="IPR012724">
    <property type="entry name" value="DnaJ"/>
</dbReference>
<evidence type="ECO:0000256" key="9">
    <source>
        <dbReference type="ARBA" id="ARBA00023186"/>
    </source>
</evidence>